<keyword evidence="1" id="KW-0732">Signal</keyword>
<evidence type="ECO:0000313" key="2">
    <source>
        <dbReference type="EMBL" id="MEI4832150.1"/>
    </source>
</evidence>
<reference evidence="2 3" key="1">
    <citation type="submission" date="2024-01" db="EMBL/GenBank/DDBJ databases">
        <title>Seven novel Bacillus-like species.</title>
        <authorList>
            <person name="Liu G."/>
        </authorList>
    </citation>
    <scope>NUCLEOTIDE SEQUENCE [LARGE SCALE GENOMIC DNA]</scope>
    <source>
        <strain evidence="2 3">FJAT-53711</strain>
    </source>
</reference>
<dbReference type="EMBL" id="JBAWSV010000011">
    <property type="protein sequence ID" value="MEI4832150.1"/>
    <property type="molecule type" value="Genomic_DNA"/>
</dbReference>
<name>A0ABU8G1L4_9BACI</name>
<sequence length="283" mass="32669">MKIMLVILLSLRILNPSSILIFANENQKENLMKIVKEFKPSNSLLVSPENPFSTKTIQLYDFNQDGQKEIIATFQIKAKEQSSPSQFGVMVLKKENNNWQKIWETKTQGVGLEFSGLADITGDGIKEYLFGVTIGAAAGNKLEVFQWNDNSFKKIADVPYHKMNILDENQKIGLAVWQWYIADSYLVDVLKWDGKKLAFDEELYSRYYPTIEKFYNDKISEMDAWFYWYCLADAQIKANLLEEAPKSIQKGRSLAKQLSMPDVVQSFNELTSRLEEKKKHFSN</sequence>
<comment type="caution">
    <text evidence="2">The sequence shown here is derived from an EMBL/GenBank/DDBJ whole genome shotgun (WGS) entry which is preliminary data.</text>
</comment>
<feature type="chain" id="PRO_5045452359" description="VCBS repeat-containing protein" evidence="1">
    <location>
        <begin position="24"/>
        <end position="283"/>
    </location>
</feature>
<evidence type="ECO:0008006" key="4">
    <source>
        <dbReference type="Google" id="ProtNLM"/>
    </source>
</evidence>
<proteinExistence type="predicted"/>
<feature type="signal peptide" evidence="1">
    <location>
        <begin position="1"/>
        <end position="23"/>
    </location>
</feature>
<accession>A0ABU8G1L4</accession>
<dbReference type="SUPFAM" id="SSF69318">
    <property type="entry name" value="Integrin alpha N-terminal domain"/>
    <property type="match status" value="1"/>
</dbReference>
<dbReference type="InterPro" id="IPR028994">
    <property type="entry name" value="Integrin_alpha_N"/>
</dbReference>
<dbReference type="RefSeq" id="WP_336484289.1">
    <property type="nucleotide sequence ID" value="NZ_JBAWSV010000011.1"/>
</dbReference>
<protein>
    <recommendedName>
        <fullName evidence="4">VCBS repeat-containing protein</fullName>
    </recommendedName>
</protein>
<dbReference type="Proteomes" id="UP001367922">
    <property type="component" value="Unassembled WGS sequence"/>
</dbReference>
<keyword evidence="3" id="KW-1185">Reference proteome</keyword>
<gene>
    <name evidence="2" type="ORF">WAX78_22455</name>
</gene>
<evidence type="ECO:0000256" key="1">
    <source>
        <dbReference type="SAM" id="SignalP"/>
    </source>
</evidence>
<organism evidence="2 3">
    <name type="scientific">Bacillus yunxiaonensis</name>
    <dbReference type="NCBI Taxonomy" id="3127665"/>
    <lineage>
        <taxon>Bacteria</taxon>
        <taxon>Bacillati</taxon>
        <taxon>Bacillota</taxon>
        <taxon>Bacilli</taxon>
        <taxon>Bacillales</taxon>
        <taxon>Bacillaceae</taxon>
        <taxon>Bacillus</taxon>
    </lineage>
</organism>
<evidence type="ECO:0000313" key="3">
    <source>
        <dbReference type="Proteomes" id="UP001367922"/>
    </source>
</evidence>